<evidence type="ECO:0000256" key="2">
    <source>
        <dbReference type="ARBA" id="ARBA00006581"/>
    </source>
</evidence>
<keyword evidence="5 8" id="KW-0460">Magnesium</keyword>
<dbReference type="Gene3D" id="2.70.40.10">
    <property type="match status" value="1"/>
</dbReference>
<name>A0A1E7KL56_9ACTN</name>
<dbReference type="InterPro" id="IPR036157">
    <property type="entry name" value="dUTPase-like_sf"/>
</dbReference>
<dbReference type="EC" id="3.6.1.23" evidence="8"/>
<dbReference type="GO" id="GO:0006226">
    <property type="term" value="P:dUMP biosynthetic process"/>
    <property type="evidence" value="ECO:0007669"/>
    <property type="project" value="UniProtKB-UniRule"/>
</dbReference>
<feature type="domain" description="dUTPase-like" evidence="9">
    <location>
        <begin position="17"/>
        <end position="147"/>
    </location>
</feature>
<comment type="catalytic activity">
    <reaction evidence="7 8">
        <text>dUTP + H2O = dUMP + diphosphate + H(+)</text>
        <dbReference type="Rhea" id="RHEA:10248"/>
        <dbReference type="ChEBI" id="CHEBI:15377"/>
        <dbReference type="ChEBI" id="CHEBI:15378"/>
        <dbReference type="ChEBI" id="CHEBI:33019"/>
        <dbReference type="ChEBI" id="CHEBI:61555"/>
        <dbReference type="ChEBI" id="CHEBI:246422"/>
        <dbReference type="EC" id="3.6.1.23"/>
    </reaction>
</comment>
<protein>
    <recommendedName>
        <fullName evidence="8">Deoxyuridine 5'-triphosphate nucleotidohydrolase</fullName>
        <shortName evidence="8">dUTPase</shortName>
        <ecNumber evidence="8">3.6.1.23</ecNumber>
    </recommendedName>
    <alternativeName>
        <fullName evidence="8">dUTP pyrophosphatase</fullName>
    </alternativeName>
</protein>
<comment type="caution">
    <text evidence="8">Lacks conserved residue(s) required for the propagation of feature annotation.</text>
</comment>
<comment type="cofactor">
    <cofactor evidence="1 8">
        <name>Mg(2+)</name>
        <dbReference type="ChEBI" id="CHEBI:18420"/>
    </cofactor>
</comment>
<dbReference type="AlphaFoldDB" id="A0A1E7KL56"/>
<gene>
    <name evidence="8" type="primary">dut</name>
    <name evidence="10" type="ORF">AN216_06865</name>
</gene>
<dbReference type="Pfam" id="PF00692">
    <property type="entry name" value="dUTPase"/>
    <property type="match status" value="1"/>
</dbReference>
<dbReference type="EMBL" id="LJGU01000113">
    <property type="protein sequence ID" value="OEV04614.1"/>
    <property type="molecule type" value="Genomic_DNA"/>
</dbReference>
<evidence type="ECO:0000256" key="6">
    <source>
        <dbReference type="ARBA" id="ARBA00023080"/>
    </source>
</evidence>
<evidence type="ECO:0000256" key="3">
    <source>
        <dbReference type="ARBA" id="ARBA00022723"/>
    </source>
</evidence>
<dbReference type="InterPro" id="IPR029054">
    <property type="entry name" value="dUTPase-like"/>
</dbReference>
<dbReference type="GO" id="GO:0046081">
    <property type="term" value="P:dUTP catabolic process"/>
    <property type="evidence" value="ECO:0007669"/>
    <property type="project" value="InterPro"/>
</dbReference>
<keyword evidence="6 8" id="KW-0546">Nucleotide metabolism</keyword>
<evidence type="ECO:0000256" key="1">
    <source>
        <dbReference type="ARBA" id="ARBA00001946"/>
    </source>
</evidence>
<keyword evidence="11" id="KW-1185">Reference proteome</keyword>
<reference evidence="10 11" key="1">
    <citation type="journal article" date="2016" name="Front. Microbiol.">
        <title>Comparative Genomics Analysis of Streptomyces Species Reveals Their Adaptation to the Marine Environment and Their Diversity at the Genomic Level.</title>
        <authorList>
            <person name="Tian X."/>
            <person name="Zhang Z."/>
            <person name="Yang T."/>
            <person name="Chen M."/>
            <person name="Li J."/>
            <person name="Chen F."/>
            <person name="Yang J."/>
            <person name="Li W."/>
            <person name="Zhang B."/>
            <person name="Zhang Z."/>
            <person name="Wu J."/>
            <person name="Zhang C."/>
            <person name="Long L."/>
            <person name="Xiao J."/>
        </authorList>
    </citation>
    <scope>NUCLEOTIDE SEQUENCE [LARGE SCALE GENOMIC DNA]</scope>
    <source>
        <strain evidence="10 11">SCSIO 02100</strain>
    </source>
</reference>
<dbReference type="GO" id="GO:0004170">
    <property type="term" value="F:dUTP diphosphatase activity"/>
    <property type="evidence" value="ECO:0007669"/>
    <property type="project" value="UniProtKB-UniRule"/>
</dbReference>
<evidence type="ECO:0000256" key="4">
    <source>
        <dbReference type="ARBA" id="ARBA00022801"/>
    </source>
</evidence>
<proteinExistence type="inferred from homology"/>
<dbReference type="GO" id="GO:0000287">
    <property type="term" value="F:magnesium ion binding"/>
    <property type="evidence" value="ECO:0007669"/>
    <property type="project" value="UniProtKB-UniRule"/>
</dbReference>
<feature type="binding site" evidence="8">
    <location>
        <begin position="67"/>
        <end position="69"/>
    </location>
    <ligand>
        <name>substrate</name>
    </ligand>
</feature>
<dbReference type="FunFam" id="2.70.40.10:FF:000008">
    <property type="entry name" value="Deoxyuridine 5'-triphosphate nucleotidohydrolase"/>
    <property type="match status" value="1"/>
</dbReference>
<dbReference type="NCBIfam" id="TIGR00576">
    <property type="entry name" value="dut"/>
    <property type="match status" value="1"/>
</dbReference>
<evidence type="ECO:0000259" key="9">
    <source>
        <dbReference type="Pfam" id="PF00692"/>
    </source>
</evidence>
<evidence type="ECO:0000256" key="7">
    <source>
        <dbReference type="ARBA" id="ARBA00047686"/>
    </source>
</evidence>
<comment type="caution">
    <text evidence="10">The sequence shown here is derived from an EMBL/GenBank/DDBJ whole genome shotgun (WGS) entry which is preliminary data.</text>
</comment>
<evidence type="ECO:0000313" key="10">
    <source>
        <dbReference type="EMBL" id="OEV04614.1"/>
    </source>
</evidence>
<dbReference type="UniPathway" id="UPA00610">
    <property type="reaction ID" value="UER00666"/>
</dbReference>
<dbReference type="RefSeq" id="WP_070195689.1">
    <property type="nucleotide sequence ID" value="NZ_LJGU01000113.1"/>
</dbReference>
<evidence type="ECO:0000313" key="11">
    <source>
        <dbReference type="Proteomes" id="UP000176101"/>
    </source>
</evidence>
<dbReference type="Proteomes" id="UP000176101">
    <property type="component" value="Unassembled WGS sequence"/>
</dbReference>
<dbReference type="PANTHER" id="PTHR11241:SF0">
    <property type="entry name" value="DEOXYURIDINE 5'-TRIPHOSPHATE NUCLEOTIDOHYDROLASE"/>
    <property type="match status" value="1"/>
</dbReference>
<dbReference type="PANTHER" id="PTHR11241">
    <property type="entry name" value="DEOXYURIDINE 5'-TRIPHOSPHATE NUCLEOTIDOHYDROLASE"/>
    <property type="match status" value="1"/>
</dbReference>
<dbReference type="NCBIfam" id="NF001862">
    <property type="entry name" value="PRK00601.1"/>
    <property type="match status" value="1"/>
</dbReference>
<dbReference type="HAMAP" id="MF_00116">
    <property type="entry name" value="dUTPase_bact"/>
    <property type="match status" value="1"/>
</dbReference>
<dbReference type="STRING" id="1075402.AN216_06865"/>
<dbReference type="CDD" id="cd07557">
    <property type="entry name" value="trimeric_dUTPase"/>
    <property type="match status" value="1"/>
</dbReference>
<dbReference type="InterPro" id="IPR008181">
    <property type="entry name" value="dUTPase"/>
</dbReference>
<dbReference type="InterPro" id="IPR033704">
    <property type="entry name" value="dUTPase_trimeric"/>
</dbReference>
<accession>A0A1E7KL56</accession>
<organism evidence="10 11">
    <name type="scientific">Streptomyces oceani</name>
    <dbReference type="NCBI Taxonomy" id="1075402"/>
    <lineage>
        <taxon>Bacteria</taxon>
        <taxon>Bacillati</taxon>
        <taxon>Actinomycetota</taxon>
        <taxon>Actinomycetes</taxon>
        <taxon>Kitasatosporales</taxon>
        <taxon>Streptomycetaceae</taxon>
        <taxon>Streptomyces</taxon>
    </lineage>
</organism>
<sequence length="171" mass="17641">MTSAPVDVLLRRLDPEVPMPDFAHPGDAGCDLMTTEAAELAPGERTVLPTGVSIALPDGYAAFVHPRSGLAARCGVALVNAPGTVDAGYRGEIKVIVVNLDPYAPVRFDRFDRVAQLVVQRVEKVRFHEVAQLPGSARATGGFGSTGGHSASSTGVADGFIAAGSAGSDQD</sequence>
<comment type="function">
    <text evidence="8">This enzyme is involved in nucleotide metabolism: it produces dUMP, the immediate precursor of thymidine nucleotides and it decreases the intracellular concentration of dUTP so that uracil cannot be incorporated into DNA.</text>
</comment>
<feature type="binding site" evidence="8">
    <location>
        <position position="80"/>
    </location>
    <ligand>
        <name>substrate</name>
    </ligand>
</feature>
<evidence type="ECO:0000256" key="8">
    <source>
        <dbReference type="HAMAP-Rule" id="MF_00116"/>
    </source>
</evidence>
<dbReference type="SUPFAM" id="SSF51283">
    <property type="entry name" value="dUTPase-like"/>
    <property type="match status" value="1"/>
</dbReference>
<dbReference type="PATRIC" id="fig|1075402.3.peg.4166"/>
<comment type="pathway">
    <text evidence="8">Pyrimidine metabolism; dUMP biosynthesis; dUMP from dCTP (dUTP route): step 2/2.</text>
</comment>
<dbReference type="OrthoDB" id="9809956at2"/>
<feature type="binding site" evidence="8">
    <location>
        <begin position="84"/>
        <end position="86"/>
    </location>
    <ligand>
        <name>substrate</name>
    </ligand>
</feature>
<keyword evidence="4 8" id="KW-0378">Hydrolase</keyword>
<evidence type="ECO:0000256" key="5">
    <source>
        <dbReference type="ARBA" id="ARBA00022842"/>
    </source>
</evidence>
<comment type="similarity">
    <text evidence="2 8">Belongs to the dUTPase family.</text>
</comment>
<keyword evidence="3 8" id="KW-0479">Metal-binding</keyword>